<dbReference type="Gene3D" id="3.40.50.300">
    <property type="entry name" value="P-loop containing nucleotide triphosphate hydrolases"/>
    <property type="match status" value="1"/>
</dbReference>
<dbReference type="Gene3D" id="2.130.10.10">
    <property type="entry name" value="YVTN repeat-like/Quinoprotein amine dehydrogenase"/>
    <property type="match status" value="1"/>
</dbReference>
<dbReference type="PROSITE" id="PS00018">
    <property type="entry name" value="EF_HAND_1"/>
    <property type="match status" value="2"/>
</dbReference>
<dbReference type="CDD" id="cd00051">
    <property type="entry name" value="EFh"/>
    <property type="match status" value="1"/>
</dbReference>
<dbReference type="InterPro" id="IPR029058">
    <property type="entry name" value="AB_hydrolase_fold"/>
</dbReference>
<sequence length="1685" mass="188313">MRNRDQFYLRDVVETQAPYEIPYEAAKVRRVRHRRSSSFTLNARQWSAKKSRNTIDLPVRGVENDSPRYSTSEASTSRSDQRLVLQSGHSDISDVHGQLLAHERPLSHQRRRSHDRRQNPIGLTVLHEPSNPSERAVDILFVHGLGGTSLQTWCHGRDLDNLWPERWLPFEAGFETARIITYGYNAHFSSTKDQASLAIGDFANDLLFRMKYEELGKHRLGEVPIIFVVHSMGGLVFKKAFIHGLLNRDFHDMMAMVTSVLFLATPHRGTDLAETLNKVLTSSIFGHSSKDYVSDLARRSPTINELNESFRHHASKLQVFSFYETMSTTIGPVSTMILEKDSAVLGYPGETPQPLMANHHEVCKFKGTDDPNYAAVVGALRSAISASTVRIPDNGFEDDLKIVKDALGVLGAPEDDMAVARSVRKERTCDYFLSTREFVDWRHSTAPDLLWAHAHPGNGKSTLCAFTVDRLIEEGVICAYYFFKFDHRERTSVSGMLRSLALQMAMALPTACQVLAEVARTNVHFHRADASSIWKKLFLSALGSVRSDRQIFWVIDGLDESESSRKVVELLSEIGAFATNILVLVFSRSQPTTSQAMQKARKKIRITEMDVSNNRQGIRLAVLEDIEYLPSDEGFKQETTEEITRRSQGNFLWASLVASQVAHCHRQAQVRRILEVTPDGMDDLYDRMLLAVSSLDSSEDQDLSRILLSWAMYARTPLTVDELSEPYRRELASLIELKHTVHHVCGQFVVIDTNNRVTLVHHSAHPRGPTWKVPGGSLRQRSAKMVSLKVPQFLHYAATSWAFHLEHCSTQSDRILNGLVHFFSGIFVLSWIQYLAMCGHLSDLPAASRRLIVYIAKVRKWDAERPPILHRLSNLAILELWTTDLLKITAKFGRKLSEDPTLIFKCIPALTPSSSAIYQKFGSSSSTTLSIVGVPNEEWDDCLVRVPGNGGKALRLASCLRFLAVAAETPRGAFSLWDTSLFRRRKSFSIKQRITEIVFDSSGSLIACCGVTRTCIWRVDDSSLVAEAKNPFQERAVGLKFDGRQTLHMVSDLRRVYSLPFKDTTACTWVHLNCDLLAEKDLPPGVWLGSPQTVAFNSDCTAIAIAYRSFPPTVWAVDPPRVIARLRARSLSQTDLSETYIGGEARVVWHPSDTQVLGIHGEVSKWTPSDDVYEVVNGGTGSIPNAIQCSPNGLVFITGDVEGTIKIYEVSSMSLVYTLSSEDGINRICFSSDSLRFYDLRGAYCNVWEPNCLVRLADASAEKFNDGASTTDSFWSDTEDARSTSISLPASESHDQSKPRVVALAHTADNKMVAFSNIDGSLELFEPQRNAQHDLAKSTFGVFEHLEWSSQHGGYLVQSESYGAVSVCKVYAATGPRAVLETQNVYHESKSPETRGSTRQLLFGPMEELLLVYGERKTQVIRIATGKVEAERDTPPGELAAWAVHPSSPQRLICLATNAITVYDCRRQYGFVVIPTDAIPTTEDTNTNSTKAIKALHVDEAVLDAIEYPIGLLPDGRIVFLDESMWARSLSQEEIQVFRDLFDSYDTDKGGNISVEEFAKVMSQSPGKPPTEAEVQQIIKEVDLDGDGTINFNEFITMMTGQLYPPQEEGAEYTAAWKQFEPSLNGSINASQLRQLMAGLGEPVSDVEVEQLINNVDGEGKLSYREFMHFVKNRNVEDDIVSGYQ</sequence>
<protein>
    <submittedName>
        <fullName evidence="5">Uu.00g077860.m01.CDS01</fullName>
    </submittedName>
</protein>
<dbReference type="InterPro" id="IPR011044">
    <property type="entry name" value="Quino_amine_DH_bsu"/>
</dbReference>
<reference evidence="5" key="1">
    <citation type="submission" date="2023-10" db="EMBL/GenBank/DDBJ databases">
        <authorList>
            <person name="Hackl T."/>
        </authorList>
    </citation>
    <scope>NUCLEOTIDE SEQUENCE</scope>
</reference>
<dbReference type="InterPro" id="IPR011992">
    <property type="entry name" value="EF-hand-dom_pair"/>
</dbReference>
<feature type="region of interest" description="Disordered" evidence="3">
    <location>
        <begin position="57"/>
        <end position="83"/>
    </location>
</feature>
<dbReference type="SUPFAM" id="SSF53474">
    <property type="entry name" value="alpha/beta-Hydrolases"/>
    <property type="match status" value="1"/>
</dbReference>
<dbReference type="GO" id="GO:0043226">
    <property type="term" value="C:organelle"/>
    <property type="evidence" value="ECO:0007669"/>
    <property type="project" value="UniProtKB-ARBA"/>
</dbReference>
<evidence type="ECO:0000256" key="1">
    <source>
        <dbReference type="ARBA" id="ARBA00022737"/>
    </source>
</evidence>
<proteinExistence type="predicted"/>
<dbReference type="Pfam" id="PF13499">
    <property type="entry name" value="EF-hand_7"/>
    <property type="match status" value="1"/>
</dbReference>
<evidence type="ECO:0000313" key="5">
    <source>
        <dbReference type="EMBL" id="CAJ2506600.1"/>
    </source>
</evidence>
<keyword evidence="1" id="KW-0677">Repeat</keyword>
<evidence type="ECO:0000256" key="2">
    <source>
        <dbReference type="ARBA" id="ARBA00022837"/>
    </source>
</evidence>
<dbReference type="InterPro" id="IPR002048">
    <property type="entry name" value="EF_hand_dom"/>
</dbReference>
<feature type="domain" description="EF-hand" evidence="4">
    <location>
        <begin position="1570"/>
        <end position="1605"/>
    </location>
</feature>
<dbReference type="InterPro" id="IPR015943">
    <property type="entry name" value="WD40/YVTN_repeat-like_dom_sf"/>
</dbReference>
<dbReference type="EMBL" id="CAUWAG010000010">
    <property type="protein sequence ID" value="CAJ2506600.1"/>
    <property type="molecule type" value="Genomic_DNA"/>
</dbReference>
<dbReference type="FunFam" id="1.10.238.10:FF:000178">
    <property type="entry name" value="Calmodulin-2 A"/>
    <property type="match status" value="1"/>
</dbReference>
<dbReference type="PROSITE" id="PS50222">
    <property type="entry name" value="EF_HAND_2"/>
    <property type="match status" value="2"/>
</dbReference>
<name>A0AAI8YJ27_9PEZI</name>
<dbReference type="Pfam" id="PF24883">
    <property type="entry name" value="NPHP3_N"/>
    <property type="match status" value="1"/>
</dbReference>
<dbReference type="CDD" id="cd02883">
    <property type="entry name" value="NUDIX_Hydrolase"/>
    <property type="match status" value="1"/>
</dbReference>
<keyword evidence="2" id="KW-0106">Calcium</keyword>
<dbReference type="Proteomes" id="UP001295740">
    <property type="component" value="Unassembled WGS sequence"/>
</dbReference>
<dbReference type="InterPro" id="IPR036322">
    <property type="entry name" value="WD40_repeat_dom_sf"/>
</dbReference>
<keyword evidence="6" id="KW-1185">Reference proteome</keyword>
<evidence type="ECO:0000259" key="4">
    <source>
        <dbReference type="PROSITE" id="PS50222"/>
    </source>
</evidence>
<dbReference type="InterPro" id="IPR027417">
    <property type="entry name" value="P-loop_NTPase"/>
</dbReference>
<dbReference type="CDD" id="cd15898">
    <property type="entry name" value="EFh_PI-PLC"/>
    <property type="match status" value="1"/>
</dbReference>
<dbReference type="InterPro" id="IPR054471">
    <property type="entry name" value="GPIID_WHD"/>
</dbReference>
<dbReference type="GO" id="GO:0005509">
    <property type="term" value="F:calcium ion binding"/>
    <property type="evidence" value="ECO:0007669"/>
    <property type="project" value="InterPro"/>
</dbReference>
<dbReference type="Gene3D" id="1.10.238.10">
    <property type="entry name" value="EF-hand"/>
    <property type="match status" value="2"/>
</dbReference>
<accession>A0AAI8YJ27</accession>
<dbReference type="SMART" id="SM00054">
    <property type="entry name" value="EFh"/>
    <property type="match status" value="4"/>
</dbReference>
<feature type="region of interest" description="Disordered" evidence="3">
    <location>
        <begin position="103"/>
        <end position="129"/>
    </location>
</feature>
<dbReference type="InterPro" id="IPR056884">
    <property type="entry name" value="NPHP3-like_N"/>
</dbReference>
<gene>
    <name evidence="5" type="ORF">KHLLAP_LOCUS7068</name>
</gene>
<dbReference type="Pfam" id="PF22939">
    <property type="entry name" value="WHD_GPIID"/>
    <property type="match status" value="1"/>
</dbReference>
<feature type="domain" description="EF-hand" evidence="4">
    <location>
        <begin position="1533"/>
        <end position="1568"/>
    </location>
</feature>
<dbReference type="PANTHER" id="PTHR10039">
    <property type="entry name" value="AMELOGENIN"/>
    <property type="match status" value="1"/>
</dbReference>
<evidence type="ECO:0000313" key="6">
    <source>
        <dbReference type="Proteomes" id="UP001295740"/>
    </source>
</evidence>
<dbReference type="PANTHER" id="PTHR10039:SF16">
    <property type="entry name" value="GPI INOSITOL-DEACYLASE"/>
    <property type="match status" value="1"/>
</dbReference>
<dbReference type="InterPro" id="IPR018247">
    <property type="entry name" value="EF_Hand_1_Ca_BS"/>
</dbReference>
<evidence type="ECO:0000256" key="3">
    <source>
        <dbReference type="SAM" id="MobiDB-lite"/>
    </source>
</evidence>
<comment type="caution">
    <text evidence="5">The sequence shown here is derived from an EMBL/GenBank/DDBJ whole genome shotgun (WGS) entry which is preliminary data.</text>
</comment>
<dbReference type="SUPFAM" id="SSF50969">
    <property type="entry name" value="YVTN repeat-like/Quinoprotein amine dehydrogenase"/>
    <property type="match status" value="1"/>
</dbReference>
<dbReference type="SUPFAM" id="SSF47473">
    <property type="entry name" value="EF-hand"/>
    <property type="match status" value="1"/>
</dbReference>
<dbReference type="SUPFAM" id="SSF50978">
    <property type="entry name" value="WD40 repeat-like"/>
    <property type="match status" value="1"/>
</dbReference>
<organism evidence="5 6">
    <name type="scientific">Anthostomella pinea</name>
    <dbReference type="NCBI Taxonomy" id="933095"/>
    <lineage>
        <taxon>Eukaryota</taxon>
        <taxon>Fungi</taxon>
        <taxon>Dikarya</taxon>
        <taxon>Ascomycota</taxon>
        <taxon>Pezizomycotina</taxon>
        <taxon>Sordariomycetes</taxon>
        <taxon>Xylariomycetidae</taxon>
        <taxon>Xylariales</taxon>
        <taxon>Xylariaceae</taxon>
        <taxon>Anthostomella</taxon>
    </lineage>
</organism>
<feature type="compositionally biased region" description="Polar residues" evidence="3">
    <location>
        <begin position="67"/>
        <end position="78"/>
    </location>
</feature>
<dbReference type="Gene3D" id="3.40.50.1820">
    <property type="entry name" value="alpha/beta hydrolase"/>
    <property type="match status" value="1"/>
</dbReference>